<evidence type="ECO:0000313" key="1">
    <source>
        <dbReference type="EMBL" id="JAP87706.1"/>
    </source>
</evidence>
<proteinExistence type="predicted"/>
<feature type="non-terminal residue" evidence="1">
    <location>
        <position position="1"/>
    </location>
</feature>
<reference evidence="1" key="1">
    <citation type="journal article" date="2016" name="Ticks Tick Borne Dis.">
        <title>De novo assembly and annotation of the salivary gland transcriptome of Rhipicephalus appendiculatus male and female ticks during blood feeding.</title>
        <authorList>
            <person name="de Castro M.H."/>
            <person name="de Klerk D."/>
            <person name="Pienaar R."/>
            <person name="Latif A.A."/>
            <person name="Rees D.J."/>
            <person name="Mans B.J."/>
        </authorList>
    </citation>
    <scope>NUCLEOTIDE SEQUENCE</scope>
    <source>
        <tissue evidence="1">Salivary glands</tissue>
    </source>
</reference>
<accession>A0A131ZB52</accession>
<dbReference type="AlphaFoldDB" id="A0A131ZB52"/>
<protein>
    <submittedName>
        <fullName evidence="1">Uncharacterized protein</fullName>
    </submittedName>
</protein>
<organism evidence="1">
    <name type="scientific">Rhipicephalus appendiculatus</name>
    <name type="common">Brown ear tick</name>
    <dbReference type="NCBI Taxonomy" id="34631"/>
    <lineage>
        <taxon>Eukaryota</taxon>
        <taxon>Metazoa</taxon>
        <taxon>Ecdysozoa</taxon>
        <taxon>Arthropoda</taxon>
        <taxon>Chelicerata</taxon>
        <taxon>Arachnida</taxon>
        <taxon>Acari</taxon>
        <taxon>Parasitiformes</taxon>
        <taxon>Ixodida</taxon>
        <taxon>Ixodoidea</taxon>
        <taxon>Ixodidae</taxon>
        <taxon>Rhipicephalinae</taxon>
        <taxon>Rhipicephalus</taxon>
        <taxon>Rhipicephalus</taxon>
    </lineage>
</organism>
<sequence>LCAVYKGQSAFNTRAPEPAIESYKSKMIRIFAVLFLASRAVAGPIGSVNYGSSPAVSRAAGATSSTSFPGYTSERLGASKFSANYAAAPGGPATSATALYGSSQSAANGTSTYNGASAGPRAPSAYGGFPIIGTFAAPVNGHAIDPALQDFFGGYAGSPYGAVAPAPFPGYAAAPGVTRFDAGYAGAPSVARLDTSYANGASAPRYDTGYANTPAVGKFDTSYTNSPAVAQFDTRTSYAASPAAAAAAQAPVSGLAGFPAVTKFAPSSTTAPALATGTRSPSNSTEAPSNVIGARLAATDPQGKPVIEPIYASPVAAPGVSNGQPVPFFVHSAFPQGFPAFGASPDAPAYYGYGVPDLGYGVGSYEYGRGLIGYGLNYGYGLGTPLEYNALLRKKK</sequence>
<dbReference type="EMBL" id="GEDV01000851">
    <property type="protein sequence ID" value="JAP87706.1"/>
    <property type="molecule type" value="Transcribed_RNA"/>
</dbReference>
<name>A0A131ZB52_RHIAP</name>